<accession>A0A1X6NN60</accession>
<feature type="compositionally biased region" description="Basic residues" evidence="1">
    <location>
        <begin position="68"/>
        <end position="90"/>
    </location>
</feature>
<name>A0A1X6NN60_PORUM</name>
<evidence type="ECO:0000256" key="1">
    <source>
        <dbReference type="SAM" id="MobiDB-lite"/>
    </source>
</evidence>
<dbReference type="EMBL" id="KV919343">
    <property type="protein sequence ID" value="OSX69980.1"/>
    <property type="molecule type" value="Genomic_DNA"/>
</dbReference>
<feature type="region of interest" description="Disordered" evidence="1">
    <location>
        <begin position="1"/>
        <end position="270"/>
    </location>
</feature>
<feature type="compositionally biased region" description="Basic and acidic residues" evidence="1">
    <location>
        <begin position="162"/>
        <end position="185"/>
    </location>
</feature>
<dbReference type="Proteomes" id="UP000218209">
    <property type="component" value="Unassembled WGS sequence"/>
</dbReference>
<organism evidence="2 3">
    <name type="scientific">Porphyra umbilicalis</name>
    <name type="common">Purple laver</name>
    <name type="synonym">Red alga</name>
    <dbReference type="NCBI Taxonomy" id="2786"/>
    <lineage>
        <taxon>Eukaryota</taxon>
        <taxon>Rhodophyta</taxon>
        <taxon>Bangiophyceae</taxon>
        <taxon>Bangiales</taxon>
        <taxon>Bangiaceae</taxon>
        <taxon>Porphyra</taxon>
    </lineage>
</organism>
<evidence type="ECO:0000313" key="3">
    <source>
        <dbReference type="Proteomes" id="UP000218209"/>
    </source>
</evidence>
<reference evidence="2 3" key="1">
    <citation type="submission" date="2017-03" db="EMBL/GenBank/DDBJ databases">
        <title>WGS assembly of Porphyra umbilicalis.</title>
        <authorList>
            <person name="Brawley S.H."/>
            <person name="Blouin N.A."/>
            <person name="Ficko-Blean E."/>
            <person name="Wheeler G.L."/>
            <person name="Lohr M."/>
            <person name="Goodson H.V."/>
            <person name="Jenkins J.W."/>
            <person name="Blaby-Haas C.E."/>
            <person name="Helliwell K.E."/>
            <person name="Chan C."/>
            <person name="Marriage T."/>
            <person name="Bhattacharya D."/>
            <person name="Klein A.S."/>
            <person name="Badis Y."/>
            <person name="Brodie J."/>
            <person name="Cao Y."/>
            <person name="Collen J."/>
            <person name="Dittami S.M."/>
            <person name="Gachon C.M."/>
            <person name="Green B.R."/>
            <person name="Karpowicz S."/>
            <person name="Kim J.W."/>
            <person name="Kudahl U."/>
            <person name="Lin S."/>
            <person name="Michel G."/>
            <person name="Mittag M."/>
            <person name="Olson B.J."/>
            <person name="Pangilinan J."/>
            <person name="Peng Y."/>
            <person name="Qiu H."/>
            <person name="Shu S."/>
            <person name="Singer J.T."/>
            <person name="Smith A.G."/>
            <person name="Sprecher B.N."/>
            <person name="Wagner V."/>
            <person name="Wang W."/>
            <person name="Wang Z.-Y."/>
            <person name="Yan J."/>
            <person name="Yarish C."/>
            <person name="Zoeuner-Riek S."/>
            <person name="Zhuang Y."/>
            <person name="Zou Y."/>
            <person name="Lindquist E.A."/>
            <person name="Grimwood J."/>
            <person name="Barry K."/>
            <person name="Rokhsar D.S."/>
            <person name="Schmutz J."/>
            <person name="Stiller J.W."/>
            <person name="Grossman A.R."/>
            <person name="Prochnik S.E."/>
        </authorList>
    </citation>
    <scope>NUCLEOTIDE SEQUENCE [LARGE SCALE GENOMIC DNA]</scope>
    <source>
        <strain evidence="2">4086291</strain>
    </source>
</reference>
<sequence length="270" mass="29972">MKGMPASRERQVIGGRPRTGPSLHMPRLRSSSPHVRPFQPPPDKEKRDAQPVAYSPPAASQPLLPPTHTRRPQRVALHRQRVGRPRRVPQPHRPPEAAGDRPRDQRLADGDRPRRPQEPKRGADPPPRHHLRDGVVAEDDAACGRQGRIRGKPGGQRPLLPRGEHGRAEHRAAAEEKGGDVDGKKGAKLGVVRRHAVAGRGDARHDRARLGKPPLERVVDRLAHDHPRTHAERVRLPPGDDERDAGNDEDEGGERDGRPREVAVNVHDVR</sequence>
<protein>
    <submittedName>
        <fullName evidence="2">Uncharacterized protein</fullName>
    </submittedName>
</protein>
<gene>
    <name evidence="2" type="ORF">BU14_0973s0005</name>
</gene>
<evidence type="ECO:0000313" key="2">
    <source>
        <dbReference type="EMBL" id="OSX69980.1"/>
    </source>
</evidence>
<feature type="compositionally biased region" description="Basic and acidic residues" evidence="1">
    <location>
        <begin position="254"/>
        <end position="270"/>
    </location>
</feature>
<dbReference type="AlphaFoldDB" id="A0A1X6NN60"/>
<keyword evidence="3" id="KW-1185">Reference proteome</keyword>
<proteinExistence type="predicted"/>
<feature type="compositionally biased region" description="Basic and acidic residues" evidence="1">
    <location>
        <begin position="201"/>
        <end position="246"/>
    </location>
</feature>
<feature type="compositionally biased region" description="Basic and acidic residues" evidence="1">
    <location>
        <begin position="93"/>
        <end position="135"/>
    </location>
</feature>